<evidence type="ECO:0000256" key="3">
    <source>
        <dbReference type="SAM" id="SignalP"/>
    </source>
</evidence>
<feature type="transmembrane region" description="Helical" evidence="2">
    <location>
        <begin position="819"/>
        <end position="843"/>
    </location>
</feature>
<comment type="caution">
    <text evidence="5">The sequence shown here is derived from an EMBL/GenBank/DDBJ whole genome shotgun (WGS) entry which is preliminary data.</text>
</comment>
<dbReference type="InterPro" id="IPR050697">
    <property type="entry name" value="Adenylyl/Guanylyl_Cyclase_3/4"/>
</dbReference>
<proteinExistence type="predicted"/>
<feature type="region of interest" description="Disordered" evidence="1">
    <location>
        <begin position="1799"/>
        <end position="1818"/>
    </location>
</feature>
<feature type="region of interest" description="Disordered" evidence="1">
    <location>
        <begin position="1209"/>
        <end position="1252"/>
    </location>
</feature>
<keyword evidence="6" id="KW-1185">Reference proteome</keyword>
<evidence type="ECO:0000313" key="6">
    <source>
        <dbReference type="Proteomes" id="UP001165090"/>
    </source>
</evidence>
<dbReference type="PANTHER" id="PTHR43081">
    <property type="entry name" value="ADENYLATE CYCLASE, TERMINAL-DIFFERENTIATION SPECIFIC-RELATED"/>
    <property type="match status" value="1"/>
</dbReference>
<feature type="compositionally biased region" description="Gly residues" evidence="1">
    <location>
        <begin position="1620"/>
        <end position="1635"/>
    </location>
</feature>
<feature type="signal peptide" evidence="3">
    <location>
        <begin position="1"/>
        <end position="27"/>
    </location>
</feature>
<accession>A0ABQ5S4E9</accession>
<dbReference type="EMBL" id="BSDZ01000020">
    <property type="protein sequence ID" value="GLI64664.1"/>
    <property type="molecule type" value="Genomic_DNA"/>
</dbReference>
<evidence type="ECO:0000259" key="4">
    <source>
        <dbReference type="PROSITE" id="PS50125"/>
    </source>
</evidence>
<keyword evidence="2" id="KW-0812">Transmembrane</keyword>
<feature type="domain" description="Guanylate cyclase" evidence="4">
    <location>
        <begin position="867"/>
        <end position="925"/>
    </location>
</feature>
<name>A0ABQ5S4E9_9CHLO</name>
<feature type="compositionally biased region" description="Low complexity" evidence="1">
    <location>
        <begin position="1968"/>
        <end position="1977"/>
    </location>
</feature>
<sequence length="2317" mass="238103">MTYWYMKLRVVFLSVICLWALAGISESEDTGLLQNDYCVSAVLDSLIGLSSSPALDGVMCMNASSSAAAVARAFRDPRCLMDVTSNLKSSVMAAPLPSTAVSEPPLSALNNSSSSITLAWMQCPSWANGLIAEWLDAAYADVLKSLGRYEFEIIIQPPPPSNVSDAEAVHRVNLEVAGGAGGGSGINLAFSADASTEELEFLAATTEDFEHLPENSCSYDPHPLGPLHPRTFLLMWYRADTLSALGFNSPPDHWEELLDLLATHKKARTEEGASLPQYGLCITDNPHCGRAGDVLAAVAASVVQSRGTSQGYVFDLNVPPPAAEPLVNGSGWRYAAALVEQLLSYNAPDNDTKSFPKTPSPRRTKSLVCHAVSPYFTAGSCMVTLEWDAALPHMAAAAPLQRPDALGVAPLPGSRWVASTPASTDDLVLCNAQTCGVSVIHDFLYGMYGVYDESEAISSVINELVPAPWPPGHNISRDTPRALALVEAASIGRLGVPELAGAPAIAAASTATNSKFLGISITSVNRAPFSSFFRENTEVNYGGIVDAGGDITDLEVAFDSPRMNILERRLIRQAATDRLRGGMGWERRRTPSNASVCEQYVRTPWWRMVLQLQRAQNVSSRSSFNESMSANSTTTTTTMAAAAAALRDAAVTAATDMLRSNNIPEKLILPYLRALWHALHSPNSAPVVVAPAEPNWFRWALGHAASELAAAAAAAGYDADTVHSNGSGGFGDSNSNRMEQSSRTSSNISDGDDSVTAAVTDGTISTAVGLIDKYFRLVTSVLDSSVVRLRYETSISAPDWLDVGLEKDEGRSTALRGGALVGLVVGCQVALALLLSAVALLFWCRRGRRHRDLLGRVRAPQAGPDTTLLITDVQNSTVLWEALSVATMDAALQLHHACIRQLLEEYDGYESATEGDSFIVAFASPASATAFAASCQLALLEADWPQELLQHPDGAMVVVEPRVAGQWSTTGASHNGAAAAAIAAAGAISDISLNGRTSLHAAAASGMTGGAALRLFQCELGSTGGKLLRGISSAIARSVSVTSIGDVIATAPTSSLHAPSGRRAAMFGGASTASTAVASTAPRLPVNAPLTLSSDLPPSLPTAATQIAAVALPAAAEDAESYSRKPTIGNRIGSASPRMSLEGGSPFGAIGIAAAAAAAAAGAADPLPLPSSPAGRAVSGSLVRSEVALTLSQAHQGQDRRQRYSLHKHLRPIPPTSPSHHHQQQQSQQQQSQQPGPAMIRDSYSSCPEGTQRAIGSAPLECIINSGAGGYESGGGGRGSGVGMADNSGGLATTSIFSGLFSTVAATSKATGPATRSMSYRDALAAALSVSWLPVLPSRGGAIEPSSRSRPYVRLCDGRIVAFRGLRVRMGLHSGLSTHHHVFFNKVAASYQYSGEFAEVTRLVSDSAPGGLVVMSGPAFARLRHCVERGGWAGGGGGGGGGRAKEGGSRCSIAMKEIKVIYAGHHLLKIPADGAASAINSDSTVQAAVTAAAAAAITELAAASGSGFRSAGLSQQSEGESSSPEVNAVLPLSKAVPWLIVASGAGGGGGGGGGSISVGGGGGGGGGAPDSSVLLDTRIVDVENVTELNFESGTFFEGGGNWAVGASDSRQADPLAAGAASGGNVGGGDGAGGGEADLQRRRRQRRHGTVPEAPGPAAGKGMGDVAPDVATTAKPDPQLQPVRPQVEDIEYGEERLGDVGGGRRGGQRDLLNVFGVAPGCSGGGSSGGGNGSSGSNSGSGGTSSGNEGPIHGLWPASLEIVHQPPPPPLIPHQQHSRTYTQSTSSVRRCSFDAVAAATAASGQPVSPQPLTPRPSMQASRTQALTLWPYHSAQSSIPPVGHGGGGAATAAAATAVTPAASRCNQYDAQGLLDSLPNSLLQNDNNRHLHVRQVRQNDPDLSYFITLPPPPPPPLLPPPPPPPLLQPPTPAGRLLQSLAKRQHSTTRTADQQPCQAPQHSLLPPPPLPTLTPLTQPQSPEHLLKVPQPLYVAVPSGLLCRLALVSPLRSRWVSQLSSLDAPTGLITVAFLKVVGAATLLAELPGGVAVEALGQCQRLVVGRLGAAGGYLVEGCGDGLVLAAFGSPTAAVEWALDCLEGLRRLDWDPRLLAHELCEEVISFAPQGGLMIAGTAPGTATGQQAAAVAAPAVAVPAVAAGADKGPGSAIAGVAGRFRSGCGRGAGGGSTGVATPQSLNQQISKEHQSTGGPPVLSRGLRIKVGIDVGSTTCDLNPGSGRLTYRGRVMNRASRIAGIAAAGQVLVSGAVWEEVAAAVAASASASVTDGGGSPPPPPIAALSLGNVSLKGVKEPLEVLQCSLHK</sequence>
<dbReference type="PANTHER" id="PTHR43081:SF1">
    <property type="entry name" value="ADENYLATE CYCLASE, TERMINAL-DIFFERENTIATION SPECIFIC"/>
    <property type="match status" value="1"/>
</dbReference>
<dbReference type="Gene3D" id="3.30.70.1230">
    <property type="entry name" value="Nucleotide cyclase"/>
    <property type="match status" value="3"/>
</dbReference>
<feature type="compositionally biased region" description="Gly residues" evidence="1">
    <location>
        <begin position="1721"/>
        <end position="1743"/>
    </location>
</feature>
<feature type="region of interest" description="Disordered" evidence="1">
    <location>
        <begin position="1899"/>
        <end position="1977"/>
    </location>
</feature>
<organism evidence="5 6">
    <name type="scientific">Volvox africanus</name>
    <dbReference type="NCBI Taxonomy" id="51714"/>
    <lineage>
        <taxon>Eukaryota</taxon>
        <taxon>Viridiplantae</taxon>
        <taxon>Chlorophyta</taxon>
        <taxon>core chlorophytes</taxon>
        <taxon>Chlorophyceae</taxon>
        <taxon>CS clade</taxon>
        <taxon>Chlamydomonadales</taxon>
        <taxon>Volvocaceae</taxon>
        <taxon>Volvox</taxon>
    </lineage>
</organism>
<dbReference type="InterPro" id="IPR001054">
    <property type="entry name" value="A/G_cyclase"/>
</dbReference>
<dbReference type="Gene3D" id="3.40.190.10">
    <property type="entry name" value="Periplasmic binding protein-like II"/>
    <property type="match status" value="1"/>
</dbReference>
<feature type="compositionally biased region" description="Polar residues" evidence="1">
    <location>
        <begin position="1943"/>
        <end position="1953"/>
    </location>
</feature>
<feature type="compositionally biased region" description="Pro residues" evidence="1">
    <location>
        <begin position="1905"/>
        <end position="1928"/>
    </location>
</feature>
<evidence type="ECO:0000313" key="5">
    <source>
        <dbReference type="EMBL" id="GLI64664.1"/>
    </source>
</evidence>
<feature type="region of interest" description="Disordered" evidence="1">
    <location>
        <begin position="1613"/>
        <end position="1705"/>
    </location>
</feature>
<dbReference type="InterPro" id="IPR029787">
    <property type="entry name" value="Nucleotide_cyclase"/>
</dbReference>
<dbReference type="PROSITE" id="PS50125">
    <property type="entry name" value="GUANYLATE_CYCLASE_2"/>
    <property type="match status" value="1"/>
</dbReference>
<feature type="chain" id="PRO_5046537322" description="Guanylate cyclase domain-containing protein" evidence="3">
    <location>
        <begin position="28"/>
        <end position="2317"/>
    </location>
</feature>
<reference evidence="5 6" key="1">
    <citation type="journal article" date="2023" name="IScience">
        <title>Expanded male sex-determining region conserved during the evolution of homothallism in the green alga Volvox.</title>
        <authorList>
            <person name="Yamamoto K."/>
            <person name="Matsuzaki R."/>
            <person name="Mahakham W."/>
            <person name="Heman W."/>
            <person name="Sekimoto H."/>
            <person name="Kawachi M."/>
            <person name="Minakuchi Y."/>
            <person name="Toyoda A."/>
            <person name="Nozaki H."/>
        </authorList>
    </citation>
    <scope>NUCLEOTIDE SEQUENCE [LARGE SCALE GENOMIC DNA]</scope>
    <source>
        <strain evidence="5 6">NIES-4468</strain>
    </source>
</reference>
<feature type="compositionally biased region" description="Low complexity" evidence="1">
    <location>
        <begin position="1224"/>
        <end position="1234"/>
    </location>
</feature>
<keyword evidence="3" id="KW-0732">Signal</keyword>
<dbReference type="Proteomes" id="UP001165090">
    <property type="component" value="Unassembled WGS sequence"/>
</dbReference>
<dbReference type="SUPFAM" id="SSF55073">
    <property type="entry name" value="Nucleotide cyclase"/>
    <property type="match status" value="2"/>
</dbReference>
<gene>
    <name evidence="5" type="ORF">VaNZ11_007992</name>
</gene>
<dbReference type="Pfam" id="PF00211">
    <property type="entry name" value="Guanylate_cyc"/>
    <property type="match status" value="1"/>
</dbReference>
<feature type="compositionally biased region" description="Polar residues" evidence="1">
    <location>
        <begin position="737"/>
        <end position="749"/>
    </location>
</feature>
<evidence type="ECO:0000256" key="1">
    <source>
        <dbReference type="SAM" id="MobiDB-lite"/>
    </source>
</evidence>
<feature type="region of interest" description="Disordered" evidence="1">
    <location>
        <begin position="1721"/>
        <end position="1752"/>
    </location>
</feature>
<dbReference type="SUPFAM" id="SSF53850">
    <property type="entry name" value="Periplasmic binding protein-like II"/>
    <property type="match status" value="1"/>
</dbReference>
<keyword evidence="2" id="KW-1133">Transmembrane helix</keyword>
<feature type="region of interest" description="Disordered" evidence="1">
    <location>
        <begin position="728"/>
        <end position="753"/>
    </location>
</feature>
<evidence type="ECO:0000256" key="2">
    <source>
        <dbReference type="SAM" id="Phobius"/>
    </source>
</evidence>
<keyword evidence="2" id="KW-0472">Membrane</keyword>
<protein>
    <recommendedName>
        <fullName evidence="4">Guanylate cyclase domain-containing protein</fullName>
    </recommendedName>
</protein>